<dbReference type="RefSeq" id="WP_322610234.1">
    <property type="nucleotide sequence ID" value="NZ_JARVCO010000012.1"/>
</dbReference>
<accession>A0ABU5N1Y3</accession>
<organism evidence="2 3">
    <name type="scientific">Pontiella agarivorans</name>
    <dbReference type="NCBI Taxonomy" id="3038953"/>
    <lineage>
        <taxon>Bacteria</taxon>
        <taxon>Pseudomonadati</taxon>
        <taxon>Kiritimatiellota</taxon>
        <taxon>Kiritimatiellia</taxon>
        <taxon>Kiritimatiellales</taxon>
        <taxon>Pontiellaceae</taxon>
        <taxon>Pontiella</taxon>
    </lineage>
</organism>
<keyword evidence="3" id="KW-1185">Reference proteome</keyword>
<protein>
    <submittedName>
        <fullName evidence="2">Uncharacterized protein</fullName>
    </submittedName>
</protein>
<dbReference type="EMBL" id="JARVCO010000012">
    <property type="protein sequence ID" value="MDZ8120460.1"/>
    <property type="molecule type" value="Genomic_DNA"/>
</dbReference>
<reference evidence="2 3" key="1">
    <citation type="journal article" date="2024" name="Appl. Environ. Microbiol.">
        <title>Pontiella agarivorans sp. nov., a novel marine anaerobic bacterium capable of degrading macroalgal polysaccharides and fixing nitrogen.</title>
        <authorList>
            <person name="Liu N."/>
            <person name="Kivenson V."/>
            <person name="Peng X."/>
            <person name="Cui Z."/>
            <person name="Lankiewicz T.S."/>
            <person name="Gosselin K.M."/>
            <person name="English C.J."/>
            <person name="Blair E.M."/>
            <person name="O'Malley M.A."/>
            <person name="Valentine D.L."/>
        </authorList>
    </citation>
    <scope>NUCLEOTIDE SEQUENCE [LARGE SCALE GENOMIC DNA]</scope>
    <source>
        <strain evidence="2 3">NLcol2</strain>
    </source>
</reference>
<evidence type="ECO:0000313" key="3">
    <source>
        <dbReference type="Proteomes" id="UP001290861"/>
    </source>
</evidence>
<feature type="region of interest" description="Disordered" evidence="1">
    <location>
        <begin position="31"/>
        <end position="50"/>
    </location>
</feature>
<evidence type="ECO:0000256" key="1">
    <source>
        <dbReference type="SAM" id="MobiDB-lite"/>
    </source>
</evidence>
<dbReference type="Proteomes" id="UP001290861">
    <property type="component" value="Unassembled WGS sequence"/>
</dbReference>
<comment type="caution">
    <text evidence="2">The sequence shown here is derived from an EMBL/GenBank/DDBJ whole genome shotgun (WGS) entry which is preliminary data.</text>
</comment>
<sequence>MRTAKAREWEKKLKHVFDEIDRILETEYSGYFTRHPNRPPEGTTSNPEMDGLINVGASYSAGFGSEFGPGYVVSIRISTLGRVPDTVKQEMRDNVQHLLQEKLPSVFPENQLFVDQEKNHLRIHGDLSLD</sequence>
<evidence type="ECO:0000313" key="2">
    <source>
        <dbReference type="EMBL" id="MDZ8120460.1"/>
    </source>
</evidence>
<gene>
    <name evidence="2" type="ORF">P9H32_17675</name>
</gene>
<proteinExistence type="predicted"/>
<name>A0ABU5N1Y3_9BACT</name>